<comment type="catalytic activity">
    <reaction evidence="12 14">
        <text>an alpha-D-Man-(1-&gt;2)-alpha-D-Man-(1-&gt;2)-alpha-D-Man-(1-&gt;3)-[alpha-D-Man-(1-&gt;6)]-beta-D-Man-(1-&gt;4)-beta-D-GlcNAc-(1-&gt;4)-alpha-D-GlcNAc-diphospho-di-trans,poly-cis-dolichol + a di-trans,poly-cis-dolichyl beta-D-mannosyl phosphate = an alpha-D-Man-(1-&gt;2)-alpha-D-Man-(1-&gt;2)-alpha-D-Man-(1-&gt;3)-[alpha-D-Man-(1-&gt;3)-alpha-D-Man-(1-&gt;6)]-beta-D-Man-(1-&gt;4)-beta-D-GlcNAc-(1-&gt;4)-alpha-D-GlcNAc-diphospho-di-trans,poly-cis-dolichol + a di-trans,poly-cis-dolichyl phosphate + H(+)</text>
        <dbReference type="Rhea" id="RHEA:29527"/>
        <dbReference type="Rhea" id="RHEA-COMP:19498"/>
        <dbReference type="Rhea" id="RHEA-COMP:19501"/>
        <dbReference type="Rhea" id="RHEA-COMP:19516"/>
        <dbReference type="Rhea" id="RHEA-COMP:19517"/>
        <dbReference type="ChEBI" id="CHEBI:15378"/>
        <dbReference type="ChEBI" id="CHEBI:57683"/>
        <dbReference type="ChEBI" id="CHEBI:58211"/>
        <dbReference type="ChEBI" id="CHEBI:132515"/>
        <dbReference type="ChEBI" id="CHEBI:132516"/>
        <dbReference type="EC" id="2.4.1.258"/>
    </reaction>
    <physiologicalReaction direction="left-to-right" evidence="12 14">
        <dbReference type="Rhea" id="RHEA:29528"/>
    </physiologicalReaction>
</comment>
<evidence type="ECO:0000256" key="11">
    <source>
        <dbReference type="ARBA" id="ARBA00044743"/>
    </source>
</evidence>
<keyword evidence="8 14" id="KW-0256">Endoplasmic reticulum</keyword>
<evidence type="ECO:0000256" key="12">
    <source>
        <dbReference type="ARBA" id="ARBA00049506"/>
    </source>
</evidence>
<evidence type="ECO:0000256" key="3">
    <source>
        <dbReference type="ARBA" id="ARBA00011964"/>
    </source>
</evidence>
<evidence type="ECO:0000256" key="7">
    <source>
        <dbReference type="ARBA" id="ARBA00022692"/>
    </source>
</evidence>
<dbReference type="OrthoDB" id="20028at2759"/>
<keyword evidence="10 14" id="KW-0472">Membrane</keyword>
<reference evidence="15 16" key="1">
    <citation type="journal article" date="2019" name="Sci. Rep.">
        <title>Comparative genomics of chytrid fungi reveal insights into the obligate biotrophic and pathogenic lifestyle of Synchytrium endobioticum.</title>
        <authorList>
            <person name="van de Vossenberg B.T.L.H."/>
            <person name="Warris S."/>
            <person name="Nguyen H.D.T."/>
            <person name="van Gent-Pelzer M.P.E."/>
            <person name="Joly D.L."/>
            <person name="van de Geest H.C."/>
            <person name="Bonants P.J.M."/>
            <person name="Smith D.S."/>
            <person name="Levesque C.A."/>
            <person name="van der Lee T.A.J."/>
        </authorList>
    </citation>
    <scope>NUCLEOTIDE SEQUENCE [LARGE SCALE GENOMIC DNA]</scope>
    <source>
        <strain evidence="15 16">LEV6574</strain>
    </source>
</reference>
<dbReference type="GO" id="GO:0005789">
    <property type="term" value="C:endoplasmic reticulum membrane"/>
    <property type="evidence" value="ECO:0007669"/>
    <property type="project" value="UniProtKB-SubCell"/>
</dbReference>
<dbReference type="EC" id="2.4.1.258" evidence="3 14"/>
<protein>
    <recommendedName>
        <fullName evidence="4 14">Dol-P-Man:Man(5)GlcNAc(2)-PP-Dol alpha-1,3-mannosyltransferase</fullName>
        <ecNumber evidence="3 14">2.4.1.258</ecNumber>
    </recommendedName>
    <alternativeName>
        <fullName evidence="14">Dol-P-Man-dependent alpha(1-3)-mannosyltransferase</fullName>
    </alternativeName>
</protein>
<proteinExistence type="inferred from homology"/>
<evidence type="ECO:0000256" key="5">
    <source>
        <dbReference type="ARBA" id="ARBA00022676"/>
    </source>
</evidence>
<comment type="function">
    <text evidence="11 14">Dol-P-Man:Man(5)GlcNAc(2)-PP-Dol alpha-1,3-mannosyltransferase that operates in the biosynthetic pathway of dolichol-linked oligosaccharides, the glycan precursors employed in protein asparagine (N)-glycosylation. The assembly of dolichol-linked oligosaccharides begins on the cytosolic side of the endoplasmic reticulum membrane and finishes in its lumen. The sequential addition of sugars to dolichol pyrophosphate produces dolichol-linked oligosaccharides containing fourteen sugars, including two GlcNAcs, nine mannoses and three glucoses. Once assembled, the oligosaccharide is transferred from the lipid to nascent proteins by oligosaccharyltransferases. In the lumen of the endoplasmic reticulum, adds the first dolichyl beta-D-mannosyl phosphate derived mannose in an alpha-1,3 linkage to Man(5)GlcNAc(2)-PP-dolichol to produce Man(6)GlcNAc(2)-PP-dolichol.</text>
</comment>
<dbReference type="PANTHER" id="PTHR12646:SF0">
    <property type="entry name" value="DOL-P-MAN:MAN(5)GLCNAC(2)-PP-DOL ALPHA-1,3-MANNOSYLTRANSFERASE"/>
    <property type="match status" value="1"/>
</dbReference>
<keyword evidence="9 14" id="KW-1133">Transmembrane helix</keyword>
<dbReference type="PANTHER" id="PTHR12646">
    <property type="entry name" value="NOT56 - RELATED"/>
    <property type="match status" value="1"/>
</dbReference>
<evidence type="ECO:0000313" key="16">
    <source>
        <dbReference type="Proteomes" id="UP000320475"/>
    </source>
</evidence>
<evidence type="ECO:0000256" key="13">
    <source>
        <dbReference type="ARBA" id="ARBA00093457"/>
    </source>
</evidence>
<dbReference type="AlphaFoldDB" id="A0A507D2C9"/>
<evidence type="ECO:0000256" key="1">
    <source>
        <dbReference type="ARBA" id="ARBA00004477"/>
    </source>
</evidence>
<feature type="transmembrane region" description="Helical" evidence="14">
    <location>
        <begin position="35"/>
        <end position="56"/>
    </location>
</feature>
<keyword evidence="7 14" id="KW-0812">Transmembrane</keyword>
<dbReference type="Pfam" id="PF05208">
    <property type="entry name" value="ALG3"/>
    <property type="match status" value="1"/>
</dbReference>
<feature type="transmembrane region" description="Helical" evidence="14">
    <location>
        <begin position="116"/>
        <end position="135"/>
    </location>
</feature>
<organism evidence="15 16">
    <name type="scientific">Synchytrium endobioticum</name>
    <dbReference type="NCBI Taxonomy" id="286115"/>
    <lineage>
        <taxon>Eukaryota</taxon>
        <taxon>Fungi</taxon>
        <taxon>Fungi incertae sedis</taxon>
        <taxon>Chytridiomycota</taxon>
        <taxon>Chytridiomycota incertae sedis</taxon>
        <taxon>Chytridiomycetes</taxon>
        <taxon>Synchytriales</taxon>
        <taxon>Synchytriaceae</taxon>
        <taxon>Synchytrium</taxon>
    </lineage>
</organism>
<dbReference type="UniPathway" id="UPA00378"/>
<feature type="transmembrane region" description="Helical" evidence="14">
    <location>
        <begin position="182"/>
        <end position="204"/>
    </location>
</feature>
<dbReference type="Proteomes" id="UP000320475">
    <property type="component" value="Unassembled WGS sequence"/>
</dbReference>
<evidence type="ECO:0000256" key="6">
    <source>
        <dbReference type="ARBA" id="ARBA00022679"/>
    </source>
</evidence>
<evidence type="ECO:0000256" key="8">
    <source>
        <dbReference type="ARBA" id="ARBA00022824"/>
    </source>
</evidence>
<dbReference type="GO" id="GO:0052925">
    <property type="term" value="F:dol-P-Man:Man(5)GlcNAc(2)-PP-Dol alpha-1,3-mannosyltransferase activity"/>
    <property type="evidence" value="ECO:0007669"/>
    <property type="project" value="UniProtKB-EC"/>
</dbReference>
<keyword evidence="5 14" id="KW-0328">Glycosyltransferase</keyword>
<sequence length="427" mass="48717">MPPPSPVPPISYPSLTTIFKSLHCILHDRTSFWPLFILLLFFETSLNGLIISYIPYTEIDWTTYMQQVAAFMAGERDYANLQGDTGPLVYPAGFVYIYAALARLTSLGTNIHLAQLLFAILYITTIAIVCLIYAHTDTPPYIMALLALSRRMHSIYVLRLFNDGWAMLPMYACILAMLHRKWILASILYSIALSVKMNILLYAPAYALAIVKTHPWASALAHACIIVSIQVLLSLPFLSHPSSYMTRSFELGRRFTYKWSVNWKFLAEDTFQSRPWAVFLIFAHLITLLAFLVWRWCRRDGGLWMLLKRAMGVLPRLDQRADDMVHMMFACNFVGIVFARTLHYQFYSWYFMTLPYLLWRTRLSVVTRLLLLGVIEVCWNVYPSTPLSSSALGVSHLIVLAAVAYGDSDQDSGRVSNGGFDRVQKAE</sequence>
<comment type="pathway">
    <text evidence="2 14">Protein modification; protein glycosylation.</text>
</comment>
<feature type="transmembrane region" description="Helical" evidence="14">
    <location>
        <begin position="276"/>
        <end position="296"/>
    </location>
</feature>
<feature type="transmembrane region" description="Helical" evidence="14">
    <location>
        <begin position="216"/>
        <end position="238"/>
    </location>
</feature>
<dbReference type="InterPro" id="IPR007873">
    <property type="entry name" value="Glycosyltransferase_ALG3"/>
</dbReference>
<evidence type="ECO:0000256" key="4">
    <source>
        <dbReference type="ARBA" id="ARBA00015561"/>
    </source>
</evidence>
<name>A0A507D2C9_9FUNG</name>
<comment type="similarity">
    <text evidence="13">Belongs to the glycosyltransferase ALG3 family.</text>
</comment>
<feature type="transmembrane region" description="Helical" evidence="14">
    <location>
        <begin position="324"/>
        <end position="342"/>
    </location>
</feature>
<comment type="caution">
    <text evidence="15">The sequence shown here is derived from an EMBL/GenBank/DDBJ whole genome shotgun (WGS) entry which is preliminary data.</text>
</comment>
<dbReference type="VEuPathDB" id="FungiDB:SeMB42_g03706"/>
<evidence type="ECO:0000313" key="15">
    <source>
        <dbReference type="EMBL" id="TPX45455.1"/>
    </source>
</evidence>
<feature type="transmembrane region" description="Helical" evidence="14">
    <location>
        <begin position="88"/>
        <end position="104"/>
    </location>
</feature>
<evidence type="ECO:0000256" key="10">
    <source>
        <dbReference type="ARBA" id="ARBA00023136"/>
    </source>
</evidence>
<gene>
    <name evidence="15" type="primary">ALG3</name>
    <name evidence="15" type="ORF">SeLEV6574_g03855</name>
</gene>
<evidence type="ECO:0000256" key="2">
    <source>
        <dbReference type="ARBA" id="ARBA00004922"/>
    </source>
</evidence>
<evidence type="ECO:0000256" key="9">
    <source>
        <dbReference type="ARBA" id="ARBA00022989"/>
    </source>
</evidence>
<dbReference type="EMBL" id="QEAM01000140">
    <property type="protein sequence ID" value="TPX45455.1"/>
    <property type="molecule type" value="Genomic_DNA"/>
</dbReference>
<accession>A0A507D2C9</accession>
<keyword evidence="6 14" id="KW-0808">Transferase</keyword>
<comment type="subcellular location">
    <subcellularLocation>
        <location evidence="1 14">Endoplasmic reticulum membrane</location>
        <topology evidence="1 14">Multi-pass membrane protein</topology>
    </subcellularLocation>
</comment>
<evidence type="ECO:0000256" key="14">
    <source>
        <dbReference type="RuleBase" id="RU364047"/>
    </source>
</evidence>